<dbReference type="AlphaFoldDB" id="E6TT17"/>
<dbReference type="eggNOG" id="ENOG502Z86U">
    <property type="taxonomic scope" value="Bacteria"/>
</dbReference>
<proteinExistence type="predicted"/>
<evidence type="ECO:0000259" key="1">
    <source>
        <dbReference type="Pfam" id="PF20376"/>
    </source>
</evidence>
<dbReference type="Pfam" id="PF20376">
    <property type="entry name" value="DUF6671"/>
    <property type="match status" value="1"/>
</dbReference>
<dbReference type="SUPFAM" id="SSF56059">
    <property type="entry name" value="Glutathione synthetase ATP-binding domain-like"/>
    <property type="match status" value="1"/>
</dbReference>
<gene>
    <name evidence="2" type="ordered locus">Bcell_3684</name>
</gene>
<keyword evidence="3" id="KW-1185">Reference proteome</keyword>
<sequence>MNDKQMFDGRECVVATMHQKEKVIAPLLKEELGLQVITPQNFNSDAFGTFSGEVSRKGDQLEAAKRKLKEAMDMTGVSIGVASEGSFGNDTLFRGAAVNRELILLIDKKEELEVVGYVKNNHTNYAQSEVENYEEAYAFAKSIGFPEHAVIVKAHRKAKKKADMVKGITSAEQLKKAVTTLLQKKNTSFSFLKKRQKSLWIETDMRAMYNPTRMKNIELATRDLITKLQSTCPSCQAPGYEITEVKDGLPCAGCGIETASTLSHTYTCQKCHYTEEKLYPNGVTRTDPTYCSICNP</sequence>
<dbReference type="Proteomes" id="UP000001401">
    <property type="component" value="Chromosome"/>
</dbReference>
<dbReference type="HOGENOM" id="CLU_066202_0_0_9"/>
<dbReference type="STRING" id="649639.Bcell_3684"/>
<dbReference type="OrthoDB" id="9793837at2"/>
<dbReference type="RefSeq" id="WP_013490256.1">
    <property type="nucleotide sequence ID" value="NC_014829.1"/>
</dbReference>
<protein>
    <recommendedName>
        <fullName evidence="1">DUF6671 domain-containing protein</fullName>
    </recommendedName>
</protein>
<dbReference type="EMBL" id="CP002394">
    <property type="protein sequence ID" value="ADU31925.1"/>
    <property type="molecule type" value="Genomic_DNA"/>
</dbReference>
<organism evidence="2 3">
    <name type="scientific">Evansella cellulosilytica (strain ATCC 21833 / DSM 2522 / FERM P-1141 / JCM 9156 / N-4)</name>
    <name type="common">Bacillus cellulosilyticus</name>
    <dbReference type="NCBI Taxonomy" id="649639"/>
    <lineage>
        <taxon>Bacteria</taxon>
        <taxon>Bacillati</taxon>
        <taxon>Bacillota</taxon>
        <taxon>Bacilli</taxon>
        <taxon>Bacillales</taxon>
        <taxon>Bacillaceae</taxon>
        <taxon>Evansella</taxon>
    </lineage>
</organism>
<evidence type="ECO:0000313" key="3">
    <source>
        <dbReference type="Proteomes" id="UP000001401"/>
    </source>
</evidence>
<dbReference type="InterPro" id="IPR046612">
    <property type="entry name" value="DUF6671"/>
</dbReference>
<accession>E6TT17</accession>
<name>E6TT17_EVAC2</name>
<feature type="domain" description="DUF6671" evidence="1">
    <location>
        <begin position="68"/>
        <end position="296"/>
    </location>
</feature>
<reference evidence="2" key="1">
    <citation type="submission" date="2010-12" db="EMBL/GenBank/DDBJ databases">
        <title>Complete sequence of Bacillus cellulosilyticus DSM 2522.</title>
        <authorList>
            <consortium name="US DOE Joint Genome Institute"/>
            <person name="Lucas S."/>
            <person name="Copeland A."/>
            <person name="Lapidus A."/>
            <person name="Cheng J.-F."/>
            <person name="Bruce D."/>
            <person name="Goodwin L."/>
            <person name="Pitluck S."/>
            <person name="Chertkov O."/>
            <person name="Detter J.C."/>
            <person name="Han C."/>
            <person name="Tapia R."/>
            <person name="Land M."/>
            <person name="Hauser L."/>
            <person name="Jeffries C."/>
            <person name="Kyrpides N."/>
            <person name="Ivanova N."/>
            <person name="Mikhailova N."/>
            <person name="Brumm P."/>
            <person name="Mead D."/>
            <person name="Woyke T."/>
        </authorList>
    </citation>
    <scope>NUCLEOTIDE SEQUENCE [LARGE SCALE GENOMIC DNA]</scope>
    <source>
        <strain evidence="2">DSM 2522</strain>
    </source>
</reference>
<evidence type="ECO:0000313" key="2">
    <source>
        <dbReference type="EMBL" id="ADU31925.1"/>
    </source>
</evidence>
<dbReference type="KEGG" id="bco:Bcell_3684"/>